<name>A0A3S4BEF4_9BRAD</name>
<dbReference type="Pfam" id="PF04233">
    <property type="entry name" value="Phage_Mu_F"/>
    <property type="match status" value="1"/>
</dbReference>
<keyword evidence="2" id="KW-0614">Plasmid</keyword>
<geneLocation type="plasmid" evidence="2">
    <name>1</name>
</geneLocation>
<dbReference type="OrthoDB" id="952090at2"/>
<dbReference type="Proteomes" id="UP000289200">
    <property type="component" value="Unassembled WGS sequence"/>
</dbReference>
<organism evidence="3 4">
    <name type="scientific">Rhodoplanes serenus</name>
    <dbReference type="NCBI Taxonomy" id="200615"/>
    <lineage>
        <taxon>Bacteria</taxon>
        <taxon>Pseudomonadati</taxon>
        <taxon>Pseudomonadota</taxon>
        <taxon>Alphaproteobacteria</taxon>
        <taxon>Hyphomicrobiales</taxon>
        <taxon>Nitrobacteraceae</taxon>
        <taxon>Rhodoplanes</taxon>
    </lineage>
</organism>
<dbReference type="RefSeq" id="WP_129608046.1">
    <property type="nucleotide sequence ID" value="NZ_LR026982.1"/>
</dbReference>
<dbReference type="EMBL" id="UWOC01000077">
    <property type="protein sequence ID" value="VCU07874.1"/>
    <property type="molecule type" value="Genomic_DNA"/>
</dbReference>
<dbReference type="InterPro" id="IPR006528">
    <property type="entry name" value="Phage_head_morphogenesis_dom"/>
</dbReference>
<evidence type="ECO:0000313" key="3">
    <source>
        <dbReference type="EMBL" id="VCU07874.1"/>
    </source>
</evidence>
<feature type="domain" description="Phage head morphogenesis" evidence="1">
    <location>
        <begin position="218"/>
        <end position="325"/>
    </location>
</feature>
<protein>
    <recommendedName>
        <fullName evidence="1">Phage head morphogenesis domain-containing protein</fullName>
    </recommendedName>
</protein>
<gene>
    <name evidence="3" type="ORF">RHODGE_RHODGE_01024</name>
    <name evidence="2" type="ORF">RHODPL_RHODPL_00032</name>
</gene>
<dbReference type="EMBL" id="LR026982">
    <property type="protein sequence ID" value="VCU06584.1"/>
    <property type="molecule type" value="Genomic_DNA"/>
</dbReference>
<sequence>MASNRGIEALVEQWDPVLRRAFLAAIAAIQDRVQVSLVAELLERGDIIGAIETVGLDPVAFRPLDAAIMQAFEAGGSDTADRIPALRQPSGHRLQVRFDVRNPRAETWLREHSSALVTEIIADQRQAIRQHLTAGMERGDNPRTVAVDLVGRINPATGRREGGAIGLTAAQEEWCRRYAAELASGDRAALTRALRDRRFDRTVEKALREGAPLDPGTIAKMVAAYRNRALKYRADVIGRTEAMRALHRSQIEAFEQAIGLGQVDEAAVTKVWRSSSDARVRDSHRALHGKAVGFRAAFVSPSGARLQFPGDPDAPASETVQCRCWMSVRIDHLAAAVAAERGGVEPVAPAAPVGPRAIVGADGTLIGMRPE</sequence>
<reference evidence="3" key="1">
    <citation type="submission" date="2018-10" db="EMBL/GenBank/DDBJ databases">
        <authorList>
            <person name="Peiro R."/>
            <person name="Begona"/>
            <person name="Cbmso G."/>
            <person name="Lopez M."/>
            <person name="Gonzalez S."/>
            <person name="Sacristan E."/>
            <person name="Castillo E."/>
        </authorList>
    </citation>
    <scope>NUCLEOTIDE SEQUENCE</scope>
    <source>
        <strain evidence="3">Rhod_genome</strain>
        <strain evidence="2">Rhod_plasmid</strain>
        <plasmid evidence="2">1</plasmid>
    </source>
</reference>
<evidence type="ECO:0000259" key="1">
    <source>
        <dbReference type="Pfam" id="PF04233"/>
    </source>
</evidence>
<reference evidence="4" key="2">
    <citation type="submission" date="2018-10" db="EMBL/GenBank/DDBJ databases">
        <authorList>
            <person name="Peiro R."/>
            <person name="Begona"/>
            <person name="Cbmso G."/>
            <person name="Lopez M."/>
            <person name="Gonzalez S."/>
            <person name="Sacristan E."/>
            <person name="Castillo E."/>
        </authorList>
    </citation>
    <scope>NUCLEOTIDE SEQUENCE [LARGE SCALE GENOMIC DNA]</scope>
</reference>
<evidence type="ECO:0000313" key="4">
    <source>
        <dbReference type="Proteomes" id="UP000289200"/>
    </source>
</evidence>
<accession>A0A3S4BEF4</accession>
<dbReference type="AlphaFoldDB" id="A0A3S4BEF4"/>
<proteinExistence type="predicted"/>
<keyword evidence="4" id="KW-1185">Reference proteome</keyword>
<evidence type="ECO:0000313" key="2">
    <source>
        <dbReference type="EMBL" id="VCU06584.1"/>
    </source>
</evidence>